<feature type="region of interest" description="Disordered" evidence="13">
    <location>
        <begin position="16"/>
        <end position="65"/>
    </location>
</feature>
<dbReference type="PANTHER" id="PTHR47238:SF2">
    <property type="entry name" value="DUAL SPECIFICITY MITOGEN-ACTIVATED PROTEIN KINASE KINASE HEMIPTEROUS"/>
    <property type="match status" value="1"/>
</dbReference>
<feature type="compositionally biased region" description="Basic residues" evidence="13">
    <location>
        <begin position="416"/>
        <end position="428"/>
    </location>
</feature>
<dbReference type="PANTHER" id="PTHR47238">
    <property type="entry name" value="MITOGEN-ACTIVATED PROTEIN KINASE KINASE 5"/>
    <property type="match status" value="1"/>
</dbReference>
<reference evidence="15" key="1">
    <citation type="submission" date="2015-11" db="EMBL/GenBank/DDBJ databases">
        <title>De novo transcriptome assembly of four potential Pierce s Disease insect vectors from Arizona vineyards.</title>
        <authorList>
            <person name="Tassone E.E."/>
        </authorList>
    </citation>
    <scope>NUCLEOTIDE SEQUENCE</scope>
</reference>
<proteinExistence type="inferred from homology"/>
<evidence type="ECO:0000256" key="6">
    <source>
        <dbReference type="ARBA" id="ARBA00022840"/>
    </source>
</evidence>
<dbReference type="EC" id="2.7.12.2" evidence="9"/>
<evidence type="ECO:0000256" key="11">
    <source>
        <dbReference type="ARBA" id="ARBA00049299"/>
    </source>
</evidence>
<feature type="domain" description="Protein kinase" evidence="14">
    <location>
        <begin position="110"/>
        <end position="370"/>
    </location>
</feature>
<keyword evidence="1" id="KW-0723">Serine/threonine-protein kinase</keyword>
<feature type="region of interest" description="Disordered" evidence="13">
    <location>
        <begin position="395"/>
        <end position="656"/>
    </location>
</feature>
<dbReference type="InterPro" id="IPR008271">
    <property type="entry name" value="Ser/Thr_kinase_AS"/>
</dbReference>
<dbReference type="GO" id="GO:0004713">
    <property type="term" value="F:protein tyrosine kinase activity"/>
    <property type="evidence" value="ECO:0007669"/>
    <property type="project" value="UniProtKB-KW"/>
</dbReference>
<feature type="compositionally biased region" description="Basic and acidic residues" evidence="13">
    <location>
        <begin position="17"/>
        <end position="30"/>
    </location>
</feature>
<feature type="compositionally biased region" description="Polar residues" evidence="13">
    <location>
        <begin position="505"/>
        <end position="532"/>
    </location>
</feature>
<evidence type="ECO:0000256" key="4">
    <source>
        <dbReference type="ARBA" id="ARBA00022741"/>
    </source>
</evidence>
<keyword evidence="5" id="KW-0418">Kinase</keyword>
<evidence type="ECO:0000256" key="1">
    <source>
        <dbReference type="ARBA" id="ARBA00022527"/>
    </source>
</evidence>
<dbReference type="Gene3D" id="1.10.510.10">
    <property type="entry name" value="Transferase(Phosphotransferase) domain 1"/>
    <property type="match status" value="1"/>
</dbReference>
<evidence type="ECO:0000256" key="3">
    <source>
        <dbReference type="ARBA" id="ARBA00022679"/>
    </source>
</evidence>
<evidence type="ECO:0000256" key="13">
    <source>
        <dbReference type="SAM" id="MobiDB-lite"/>
    </source>
</evidence>
<organism evidence="15">
    <name type="scientific">Cuerna arida</name>
    <dbReference type="NCBI Taxonomy" id="1464854"/>
    <lineage>
        <taxon>Eukaryota</taxon>
        <taxon>Metazoa</taxon>
        <taxon>Ecdysozoa</taxon>
        <taxon>Arthropoda</taxon>
        <taxon>Hexapoda</taxon>
        <taxon>Insecta</taxon>
        <taxon>Pterygota</taxon>
        <taxon>Neoptera</taxon>
        <taxon>Paraneoptera</taxon>
        <taxon>Hemiptera</taxon>
        <taxon>Auchenorrhyncha</taxon>
        <taxon>Membracoidea</taxon>
        <taxon>Cicadellidae</taxon>
        <taxon>Cicadellinae</taxon>
        <taxon>Proconiini</taxon>
        <taxon>Cuerna</taxon>
    </lineage>
</organism>
<comment type="catalytic activity">
    <reaction evidence="12">
        <text>L-tyrosyl-[protein] + ATP = O-phospho-L-tyrosyl-[protein] + ADP + H(+)</text>
        <dbReference type="Rhea" id="RHEA:10596"/>
        <dbReference type="Rhea" id="RHEA-COMP:10136"/>
        <dbReference type="Rhea" id="RHEA-COMP:20101"/>
        <dbReference type="ChEBI" id="CHEBI:15378"/>
        <dbReference type="ChEBI" id="CHEBI:30616"/>
        <dbReference type="ChEBI" id="CHEBI:46858"/>
        <dbReference type="ChEBI" id="CHEBI:61978"/>
        <dbReference type="ChEBI" id="CHEBI:456216"/>
        <dbReference type="EC" id="2.7.12.2"/>
    </reaction>
</comment>
<dbReference type="FunFam" id="3.30.200.20:FF:000040">
    <property type="entry name" value="Dual specificity mitogen-activated protein kinase kinase"/>
    <property type="match status" value="1"/>
</dbReference>
<keyword evidence="3" id="KW-0808">Transferase</keyword>
<feature type="compositionally biased region" description="Polar residues" evidence="13">
    <location>
        <begin position="582"/>
        <end position="599"/>
    </location>
</feature>
<protein>
    <recommendedName>
        <fullName evidence="9">mitogen-activated protein kinase kinase</fullName>
        <ecNumber evidence="9">2.7.12.2</ecNumber>
    </recommendedName>
</protein>
<evidence type="ECO:0000256" key="7">
    <source>
        <dbReference type="ARBA" id="ARBA00023137"/>
    </source>
</evidence>
<evidence type="ECO:0000256" key="9">
    <source>
        <dbReference type="ARBA" id="ARBA00038999"/>
    </source>
</evidence>
<evidence type="ECO:0000256" key="5">
    <source>
        <dbReference type="ARBA" id="ARBA00022777"/>
    </source>
</evidence>
<dbReference type="GO" id="GO:0004674">
    <property type="term" value="F:protein serine/threonine kinase activity"/>
    <property type="evidence" value="ECO:0007669"/>
    <property type="project" value="UniProtKB-KW"/>
</dbReference>
<evidence type="ECO:0000256" key="12">
    <source>
        <dbReference type="ARBA" id="ARBA00051693"/>
    </source>
</evidence>
<dbReference type="CDD" id="cd06618">
    <property type="entry name" value="PKc_MKK7"/>
    <property type="match status" value="1"/>
</dbReference>
<dbReference type="GO" id="GO:0051239">
    <property type="term" value="P:regulation of multicellular organismal process"/>
    <property type="evidence" value="ECO:0007669"/>
    <property type="project" value="UniProtKB-ARBA"/>
</dbReference>
<dbReference type="SMART" id="SM00220">
    <property type="entry name" value="S_TKc"/>
    <property type="match status" value="1"/>
</dbReference>
<dbReference type="InterPro" id="IPR000719">
    <property type="entry name" value="Prot_kinase_dom"/>
</dbReference>
<gene>
    <name evidence="15" type="ORF">g.8196</name>
</gene>
<dbReference type="GO" id="GO:0043068">
    <property type="term" value="P:positive regulation of programmed cell death"/>
    <property type="evidence" value="ECO:0007669"/>
    <property type="project" value="UniProtKB-ARBA"/>
</dbReference>
<keyword evidence="7" id="KW-0829">Tyrosine-protein kinase</keyword>
<evidence type="ECO:0000313" key="15">
    <source>
        <dbReference type="EMBL" id="JAS64910.1"/>
    </source>
</evidence>
<sequence length="656" mass="73913">MASSYLENKIMDLQARLQRENEASERDHMSPEIGGGLGSPRPGSGRRPKQLGEMGTPRKAKPPFDLPVMFAQPKVQDASEIDGKMKEIMQLSGILCIDGKKYQTEMSKDLEHLGELGNGTCGHVVKMLHKPSQKVIAVKQMRRSGNSEENKRIIMDLDVVLKSHDCKYIVQCLGCFITEADVWICMELMATCFDKLLKRLRQPIPEHILGKVTLATVKALHYLKESHDVIHRDVKPSNILIDERGNVKLCDFGISGRLVDSKAKTKNAGCAAYMAPERIDPPDPRKPAYDIRADVWSLGITLVELATGVFPYKDCKCDFEVLSKVMQDDPPALPTDKNFSTDFQNFVKMCLTKNYKHRPKYKELLEHPFLKLYEKETVNVAAWFAQTLSQCEPPPAPAPFSHMSSRFTPPPPSPSTRRHVPTPLHHHRSLSETGSYQSNGEVAYPTFRVGDPPPVSPRYHATPPDWDRNRMYSGMMPSPIPTRKRYPDNTPPPGNTSPLVLQRFYHQQSQHHSSYPTSHRSTSVSPCRQYNSEGVKLEDSGTKKRYSSYVKLQVTNLPPPHSPEPPPRHNRVASPLLRRNIESSPSSVRRNFPEGNQSPLLGRRYVSPTPPQPPPRRLSDCNSVPGSPRRPARFHHTPEPQRRVVQTRDGVSSLLG</sequence>
<accession>A0A1B6GR85</accession>
<dbReference type="SUPFAM" id="SSF56112">
    <property type="entry name" value="Protein kinase-like (PK-like)"/>
    <property type="match status" value="1"/>
</dbReference>
<dbReference type="Gene3D" id="3.30.200.20">
    <property type="entry name" value="Phosphorylase Kinase, domain 1"/>
    <property type="match status" value="1"/>
</dbReference>
<dbReference type="FunFam" id="1.10.510.10:FF:000432">
    <property type="entry name" value="mitogen-activated protein kinase kinase 3"/>
    <property type="match status" value="1"/>
</dbReference>
<dbReference type="GO" id="GO:0010508">
    <property type="term" value="P:positive regulation of autophagy"/>
    <property type="evidence" value="ECO:0007669"/>
    <property type="project" value="UniProtKB-ARBA"/>
</dbReference>
<dbReference type="PROSITE" id="PS50011">
    <property type="entry name" value="PROTEIN_KINASE_DOM"/>
    <property type="match status" value="1"/>
</dbReference>
<feature type="non-terminal residue" evidence="15">
    <location>
        <position position="656"/>
    </location>
</feature>
<keyword evidence="6" id="KW-0067">ATP-binding</keyword>
<dbReference type="AlphaFoldDB" id="A0A1B6GR85"/>
<dbReference type="InterPro" id="IPR052468">
    <property type="entry name" value="Dual_spec_MAPK_kinase"/>
</dbReference>
<keyword evidence="4" id="KW-0547">Nucleotide-binding</keyword>
<dbReference type="GO" id="GO:0005524">
    <property type="term" value="F:ATP binding"/>
    <property type="evidence" value="ECO:0007669"/>
    <property type="project" value="UniProtKB-KW"/>
</dbReference>
<dbReference type="EMBL" id="GECZ01004859">
    <property type="protein sequence ID" value="JAS64910.1"/>
    <property type="molecule type" value="Transcribed_RNA"/>
</dbReference>
<dbReference type="GO" id="GO:0030707">
    <property type="term" value="P:follicle cell of egg chamber development"/>
    <property type="evidence" value="ECO:0007669"/>
    <property type="project" value="UniProtKB-ARBA"/>
</dbReference>
<dbReference type="GO" id="GO:0016477">
    <property type="term" value="P:cell migration"/>
    <property type="evidence" value="ECO:0007669"/>
    <property type="project" value="UniProtKB-ARBA"/>
</dbReference>
<comment type="similarity">
    <text evidence="8">Belongs to the protein kinase superfamily. STE Ser/Thr protein kinase family. MAP kinase kinase subfamily.</text>
</comment>
<dbReference type="GO" id="GO:0004708">
    <property type="term" value="F:MAP kinase kinase activity"/>
    <property type="evidence" value="ECO:0007669"/>
    <property type="project" value="UniProtKB-EC"/>
</dbReference>
<evidence type="ECO:0000256" key="8">
    <source>
        <dbReference type="ARBA" id="ARBA00038035"/>
    </source>
</evidence>
<evidence type="ECO:0000256" key="10">
    <source>
        <dbReference type="ARBA" id="ARBA00049014"/>
    </source>
</evidence>
<dbReference type="GO" id="GO:0005829">
    <property type="term" value="C:cytosol"/>
    <property type="evidence" value="ECO:0007669"/>
    <property type="project" value="UniProtKB-ARBA"/>
</dbReference>
<feature type="compositionally biased region" description="Polar residues" evidence="13">
    <location>
        <begin position="431"/>
        <end position="440"/>
    </location>
</feature>
<keyword evidence="2" id="KW-0597">Phosphoprotein</keyword>
<comment type="catalytic activity">
    <reaction evidence="10">
        <text>L-seryl-[protein] + ATP = O-phospho-L-seryl-[protein] + ADP + H(+)</text>
        <dbReference type="Rhea" id="RHEA:17989"/>
        <dbReference type="Rhea" id="RHEA-COMP:9863"/>
        <dbReference type="Rhea" id="RHEA-COMP:11604"/>
        <dbReference type="ChEBI" id="CHEBI:15378"/>
        <dbReference type="ChEBI" id="CHEBI:29999"/>
        <dbReference type="ChEBI" id="CHEBI:30616"/>
        <dbReference type="ChEBI" id="CHEBI:83421"/>
        <dbReference type="ChEBI" id="CHEBI:456216"/>
        <dbReference type="EC" id="2.7.12.2"/>
    </reaction>
</comment>
<name>A0A1B6GR85_9HEMI</name>
<dbReference type="PROSITE" id="PS00108">
    <property type="entry name" value="PROTEIN_KINASE_ST"/>
    <property type="match status" value="1"/>
</dbReference>
<dbReference type="InterPro" id="IPR011009">
    <property type="entry name" value="Kinase-like_dom_sf"/>
</dbReference>
<evidence type="ECO:0000259" key="14">
    <source>
        <dbReference type="PROSITE" id="PS50011"/>
    </source>
</evidence>
<dbReference type="Pfam" id="PF00069">
    <property type="entry name" value="Pkinase"/>
    <property type="match status" value="1"/>
</dbReference>
<comment type="catalytic activity">
    <reaction evidence="11">
        <text>L-threonyl-[protein] + ATP = O-phospho-L-threonyl-[protein] + ADP + H(+)</text>
        <dbReference type="Rhea" id="RHEA:46608"/>
        <dbReference type="Rhea" id="RHEA-COMP:11060"/>
        <dbReference type="Rhea" id="RHEA-COMP:11605"/>
        <dbReference type="ChEBI" id="CHEBI:15378"/>
        <dbReference type="ChEBI" id="CHEBI:30013"/>
        <dbReference type="ChEBI" id="CHEBI:30616"/>
        <dbReference type="ChEBI" id="CHEBI:61977"/>
        <dbReference type="ChEBI" id="CHEBI:456216"/>
        <dbReference type="EC" id="2.7.12.2"/>
    </reaction>
</comment>
<dbReference type="GO" id="GO:0006950">
    <property type="term" value="P:response to stress"/>
    <property type="evidence" value="ECO:0007669"/>
    <property type="project" value="UniProtKB-ARBA"/>
</dbReference>
<evidence type="ECO:0000256" key="2">
    <source>
        <dbReference type="ARBA" id="ARBA00022553"/>
    </source>
</evidence>